<sequence length="283" mass="32892">MINYADVIKDYWTNGYAVIPNFLSPEQVEIVMDETYKIIDDIDLNGPKNLYRSGKQEETNDYFFKSCTNISHFFEETAFDSDGNLVVPKRQCLHKIGFYLHAIDPIFKFVTMDGRIKTLFREAGFVEPHFVESLVNFKHARIGTTIPAHQDATFLYTEPQIKLMGFWIPLEDATLENGCLWFIPGSHNEPVRRRWIRNKEGQEPRMIFTCPEIKYDESKFVPVPVPKGSLVLIHGQVVHKSEPNRSNKSRPALTFHAYDAHQTSWSTENWIRPTKEAPFIKVY</sequence>
<comment type="similarity">
    <text evidence="4">Belongs to the PhyH family. PHYHD1 subfamily.</text>
</comment>
<dbReference type="InterPro" id="IPR008775">
    <property type="entry name" value="Phytyl_CoA_dOase-like"/>
</dbReference>
<accession>T1KQ56</accession>
<keyword evidence="2" id="KW-0479">Metal-binding</keyword>
<dbReference type="eggNOG" id="KOG3290">
    <property type="taxonomic scope" value="Eukaryota"/>
</dbReference>
<dbReference type="AlphaFoldDB" id="T1KQ56"/>
<reference evidence="6" key="1">
    <citation type="submission" date="2011-08" db="EMBL/GenBank/DDBJ databases">
        <authorList>
            <person name="Rombauts S."/>
        </authorList>
    </citation>
    <scope>NUCLEOTIDE SEQUENCE</scope>
    <source>
        <strain evidence="6">London</strain>
    </source>
</reference>
<evidence type="ECO:0000313" key="6">
    <source>
        <dbReference type="Proteomes" id="UP000015104"/>
    </source>
</evidence>
<evidence type="ECO:0000313" key="5">
    <source>
        <dbReference type="EnsemblMetazoa" id="tetur17g02920.1"/>
    </source>
</evidence>
<organism evidence="5 6">
    <name type="scientific">Tetranychus urticae</name>
    <name type="common">Two-spotted spider mite</name>
    <dbReference type="NCBI Taxonomy" id="32264"/>
    <lineage>
        <taxon>Eukaryota</taxon>
        <taxon>Metazoa</taxon>
        <taxon>Ecdysozoa</taxon>
        <taxon>Arthropoda</taxon>
        <taxon>Chelicerata</taxon>
        <taxon>Arachnida</taxon>
        <taxon>Acari</taxon>
        <taxon>Acariformes</taxon>
        <taxon>Trombidiformes</taxon>
        <taxon>Prostigmata</taxon>
        <taxon>Eleutherengona</taxon>
        <taxon>Raphignathae</taxon>
        <taxon>Tetranychoidea</taxon>
        <taxon>Tetranychidae</taxon>
        <taxon>Tetranychus</taxon>
    </lineage>
</organism>
<evidence type="ECO:0000256" key="4">
    <source>
        <dbReference type="ARBA" id="ARBA00038356"/>
    </source>
</evidence>
<dbReference type="EMBL" id="CAEY01000346">
    <property type="status" value="NOT_ANNOTATED_CDS"/>
    <property type="molecule type" value="Genomic_DNA"/>
</dbReference>
<dbReference type="Pfam" id="PF05721">
    <property type="entry name" value="PhyH"/>
    <property type="match status" value="1"/>
</dbReference>
<evidence type="ECO:0000256" key="1">
    <source>
        <dbReference type="ARBA" id="ARBA00001962"/>
    </source>
</evidence>
<name>T1KQ56_TETUR</name>
<dbReference type="GO" id="GO:0046872">
    <property type="term" value="F:metal ion binding"/>
    <property type="evidence" value="ECO:0007669"/>
    <property type="project" value="UniProtKB-KW"/>
</dbReference>
<protein>
    <recommendedName>
        <fullName evidence="7">Fe2OG dioxygenase domain-containing protein</fullName>
    </recommendedName>
</protein>
<dbReference type="SUPFAM" id="SSF51197">
    <property type="entry name" value="Clavaminate synthase-like"/>
    <property type="match status" value="1"/>
</dbReference>
<keyword evidence="3" id="KW-0408">Iron</keyword>
<comment type="cofactor">
    <cofactor evidence="1">
        <name>Fe cation</name>
        <dbReference type="ChEBI" id="CHEBI:24875"/>
    </cofactor>
</comment>
<evidence type="ECO:0000256" key="2">
    <source>
        <dbReference type="ARBA" id="ARBA00022723"/>
    </source>
</evidence>
<keyword evidence="6" id="KW-1185">Reference proteome</keyword>
<proteinExistence type="inferred from homology"/>
<dbReference type="Gene3D" id="2.60.120.620">
    <property type="entry name" value="q2cbj1_9rhob like domain"/>
    <property type="match status" value="1"/>
</dbReference>
<dbReference type="PANTHER" id="PTHR20883">
    <property type="entry name" value="PHYTANOYL-COA DIOXYGENASE DOMAIN CONTAINING 1"/>
    <property type="match status" value="1"/>
</dbReference>
<evidence type="ECO:0008006" key="7">
    <source>
        <dbReference type="Google" id="ProtNLM"/>
    </source>
</evidence>
<dbReference type="HOGENOM" id="CLU_048953_0_0_1"/>
<dbReference type="STRING" id="32264.T1KQ56"/>
<evidence type="ECO:0000256" key="3">
    <source>
        <dbReference type="ARBA" id="ARBA00023004"/>
    </source>
</evidence>
<reference evidence="5" key="2">
    <citation type="submission" date="2015-06" db="UniProtKB">
        <authorList>
            <consortium name="EnsemblMetazoa"/>
        </authorList>
    </citation>
    <scope>IDENTIFICATION</scope>
</reference>
<dbReference type="Proteomes" id="UP000015104">
    <property type="component" value="Unassembled WGS sequence"/>
</dbReference>
<dbReference type="EnsemblMetazoa" id="tetur17g02920.1">
    <property type="protein sequence ID" value="tetur17g02920.1"/>
    <property type="gene ID" value="tetur17g02920"/>
</dbReference>
<dbReference type="PANTHER" id="PTHR20883:SF15">
    <property type="entry name" value="PHYTANOYL-COA DIOXYGENASE DOMAIN-CONTAINING PROTEIN 1"/>
    <property type="match status" value="1"/>
</dbReference>